<dbReference type="OrthoDB" id="9812993at2"/>
<proteinExistence type="predicted"/>
<dbReference type="InterPro" id="IPR050109">
    <property type="entry name" value="HTH-type_TetR-like_transc_reg"/>
</dbReference>
<dbReference type="Pfam" id="PF00440">
    <property type="entry name" value="TetR_N"/>
    <property type="match status" value="1"/>
</dbReference>
<keyword evidence="5" id="KW-1185">Reference proteome</keyword>
<evidence type="ECO:0000313" key="5">
    <source>
        <dbReference type="Proteomes" id="UP000319432"/>
    </source>
</evidence>
<protein>
    <submittedName>
        <fullName evidence="4">TetR/AcrR family transcriptional regulator</fullName>
    </submittedName>
</protein>
<dbReference type="PRINTS" id="PR00455">
    <property type="entry name" value="HTHTETR"/>
</dbReference>
<dbReference type="Proteomes" id="UP000319432">
    <property type="component" value="Chromosome"/>
</dbReference>
<dbReference type="InterPro" id="IPR001647">
    <property type="entry name" value="HTH_TetR"/>
</dbReference>
<dbReference type="PANTHER" id="PTHR30055:SF226">
    <property type="entry name" value="HTH-TYPE TRANSCRIPTIONAL REGULATOR PKSA"/>
    <property type="match status" value="1"/>
</dbReference>
<keyword evidence="1 2" id="KW-0238">DNA-binding</keyword>
<dbReference type="PROSITE" id="PS01081">
    <property type="entry name" value="HTH_TETR_1"/>
    <property type="match status" value="1"/>
</dbReference>
<gene>
    <name evidence="4" type="ORF">EEL30_25925</name>
</gene>
<accession>A0A518VEH8</accession>
<evidence type="ECO:0000259" key="3">
    <source>
        <dbReference type="PROSITE" id="PS50977"/>
    </source>
</evidence>
<feature type="domain" description="HTH tetR-type" evidence="3">
    <location>
        <begin position="8"/>
        <end position="68"/>
    </location>
</feature>
<dbReference type="AlphaFoldDB" id="A0A518VEH8"/>
<name>A0A518VEH8_BRELA</name>
<dbReference type="GO" id="GO:0003700">
    <property type="term" value="F:DNA-binding transcription factor activity"/>
    <property type="evidence" value="ECO:0007669"/>
    <property type="project" value="TreeGrafter"/>
</dbReference>
<feature type="DNA-binding region" description="H-T-H motif" evidence="2">
    <location>
        <begin position="31"/>
        <end position="50"/>
    </location>
</feature>
<dbReference type="EMBL" id="CP033464">
    <property type="protein sequence ID" value="QDX95411.1"/>
    <property type="molecule type" value="Genomic_DNA"/>
</dbReference>
<dbReference type="Gene3D" id="1.10.357.10">
    <property type="entry name" value="Tetracycline Repressor, domain 2"/>
    <property type="match status" value="1"/>
</dbReference>
<sequence>MLRDVRKQELKEHIFLQALKLFKEKGFDNVTVEEITKACGIAKGTFYNYFSKKEAILLHLGRAQLESVYQSAFRYADEPNLKRKLTLLFHDLFARYTEHPDIIRLIILELMRSTLHIQEEISVVQKFREAITSMLDDAKRNGQLSEHMVSADIASVLVGVYFNTLMVWFSSETDVNSIETIFLRQFEVVWEGIGSQKGGK</sequence>
<dbReference type="SUPFAM" id="SSF46689">
    <property type="entry name" value="Homeodomain-like"/>
    <property type="match status" value="1"/>
</dbReference>
<evidence type="ECO:0000256" key="2">
    <source>
        <dbReference type="PROSITE-ProRule" id="PRU00335"/>
    </source>
</evidence>
<dbReference type="PROSITE" id="PS50977">
    <property type="entry name" value="HTH_TETR_2"/>
    <property type="match status" value="1"/>
</dbReference>
<evidence type="ECO:0000256" key="1">
    <source>
        <dbReference type="ARBA" id="ARBA00023125"/>
    </source>
</evidence>
<organism evidence="4 5">
    <name type="scientific">Brevibacillus laterosporus</name>
    <name type="common">Bacillus laterosporus</name>
    <dbReference type="NCBI Taxonomy" id="1465"/>
    <lineage>
        <taxon>Bacteria</taxon>
        <taxon>Bacillati</taxon>
        <taxon>Bacillota</taxon>
        <taxon>Bacilli</taxon>
        <taxon>Bacillales</taxon>
        <taxon>Paenibacillaceae</taxon>
        <taxon>Brevibacillus</taxon>
    </lineage>
</organism>
<dbReference type="InterPro" id="IPR023772">
    <property type="entry name" value="DNA-bd_HTH_TetR-type_CS"/>
</dbReference>
<reference evidence="4 5" key="1">
    <citation type="submission" date="2018-11" db="EMBL/GenBank/DDBJ databases">
        <title>Phylogenetic determinants of toxin gene distribution in genomes of Brevibacillus laterosporus.</title>
        <authorList>
            <person name="Glare T.R."/>
            <person name="Durrant A."/>
            <person name="Berry C."/>
            <person name="Palma L."/>
            <person name="Ormskirk M."/>
            <person name="Cox M.O."/>
        </authorList>
    </citation>
    <scope>NUCLEOTIDE SEQUENCE [LARGE SCALE GENOMIC DNA]</scope>
    <source>
        <strain evidence="4 5">1821L</strain>
    </source>
</reference>
<dbReference type="InterPro" id="IPR009057">
    <property type="entry name" value="Homeodomain-like_sf"/>
</dbReference>
<dbReference type="PANTHER" id="PTHR30055">
    <property type="entry name" value="HTH-TYPE TRANSCRIPTIONAL REGULATOR RUTR"/>
    <property type="match status" value="1"/>
</dbReference>
<dbReference type="SUPFAM" id="SSF48498">
    <property type="entry name" value="Tetracyclin repressor-like, C-terminal domain"/>
    <property type="match status" value="1"/>
</dbReference>
<dbReference type="GO" id="GO:0000976">
    <property type="term" value="F:transcription cis-regulatory region binding"/>
    <property type="evidence" value="ECO:0007669"/>
    <property type="project" value="TreeGrafter"/>
</dbReference>
<evidence type="ECO:0000313" key="4">
    <source>
        <dbReference type="EMBL" id="QDX95411.1"/>
    </source>
</evidence>
<dbReference type="InterPro" id="IPR036271">
    <property type="entry name" value="Tet_transcr_reg_TetR-rel_C_sf"/>
</dbReference>